<dbReference type="Proteomes" id="UP001175353">
    <property type="component" value="Unassembled WGS sequence"/>
</dbReference>
<feature type="compositionally biased region" description="Basic residues" evidence="1">
    <location>
        <begin position="56"/>
        <end position="65"/>
    </location>
</feature>
<feature type="compositionally biased region" description="Low complexity" evidence="1">
    <location>
        <begin position="446"/>
        <end position="468"/>
    </location>
</feature>
<gene>
    <name evidence="2" type="ORF">LTR91_015325</name>
</gene>
<feature type="region of interest" description="Disordered" evidence="1">
    <location>
        <begin position="446"/>
        <end position="528"/>
    </location>
</feature>
<organism evidence="2 3">
    <name type="scientific">Friedmanniomyces endolithicus</name>
    <dbReference type="NCBI Taxonomy" id="329885"/>
    <lineage>
        <taxon>Eukaryota</taxon>
        <taxon>Fungi</taxon>
        <taxon>Dikarya</taxon>
        <taxon>Ascomycota</taxon>
        <taxon>Pezizomycotina</taxon>
        <taxon>Dothideomycetes</taxon>
        <taxon>Dothideomycetidae</taxon>
        <taxon>Mycosphaerellales</taxon>
        <taxon>Teratosphaeriaceae</taxon>
        <taxon>Friedmanniomyces</taxon>
    </lineage>
</organism>
<name>A0AAN6KA20_9PEZI</name>
<feature type="compositionally biased region" description="Low complexity" evidence="1">
    <location>
        <begin position="155"/>
        <end position="170"/>
    </location>
</feature>
<comment type="caution">
    <text evidence="2">The sequence shown here is derived from an EMBL/GenBank/DDBJ whole genome shotgun (WGS) entry which is preliminary data.</text>
</comment>
<evidence type="ECO:0000313" key="3">
    <source>
        <dbReference type="Proteomes" id="UP001175353"/>
    </source>
</evidence>
<sequence length="611" mass="67677">MSRAHTAASRRDPASSDISRLVPLTYTAPMFVQEEQRQRKRGYDQLASEKASKLVSAKRQKRGHHNYPPEIWDSLSKITLTRKSLKEFDRRRREQMHWPAVRSQSVTRRILRSDTQRLRTFARNGGPDLSQLRGHAELPATDIAMSKSYHDSGLGASSSTGRTGKTGTTGPYDSQFRQLLSDQGVYVDGHRTSSGARPPKPQNLEDICRRLPQSRQSLSPSQFSEGDFEDFQDRNRAASSEARVMATVLPTISGNTGRKFYSAGDNVFNNLIKFAPGLADAKPDGYDGAIPEEIDLAVRTDLNGYIIPSTSKELPAAPNHLTEVKGPSGRSDVLQRQGMYAGAIGARAMHELQNYGNDQSLYDGNAYTLVPTYHAERGLLTVYATHPTQSATGRREYHMTELDSYAMMSNANNFRRGAAAFRNSRDLSKEYRDRFIAAANATAADRPAPIATPSTGTASGSPTSSRTGVASFESNTTTEGSPLEVEEYPKRLRTRSAAAPNTTESTQGRRRQALQQEPQSGSSSVNLPPSFKNDAGYIWHGYVFRRLRGGNYEFECTINGMPQVTRARWIPGRPYPEVCSQKAKVWAQSSLDGHSLRIFARGVWITLNKEA</sequence>
<reference evidence="2" key="1">
    <citation type="submission" date="2023-06" db="EMBL/GenBank/DDBJ databases">
        <title>Black Yeasts Isolated from many extreme environments.</title>
        <authorList>
            <person name="Coleine C."/>
            <person name="Stajich J.E."/>
            <person name="Selbmann L."/>
        </authorList>
    </citation>
    <scope>NUCLEOTIDE SEQUENCE</scope>
    <source>
        <strain evidence="2">CCFEE 5200</strain>
    </source>
</reference>
<proteinExistence type="predicted"/>
<accession>A0AAN6KA20</accession>
<evidence type="ECO:0000313" key="2">
    <source>
        <dbReference type="EMBL" id="KAK0971928.1"/>
    </source>
</evidence>
<feature type="region of interest" description="Disordered" evidence="1">
    <location>
        <begin position="35"/>
        <end position="68"/>
    </location>
</feature>
<feature type="region of interest" description="Disordered" evidence="1">
    <location>
        <begin position="149"/>
        <end position="174"/>
    </location>
</feature>
<feature type="compositionally biased region" description="Polar residues" evidence="1">
    <location>
        <begin position="513"/>
        <end position="527"/>
    </location>
</feature>
<dbReference type="AlphaFoldDB" id="A0AAN6KA20"/>
<dbReference type="EMBL" id="JAUJLE010000173">
    <property type="protein sequence ID" value="KAK0971928.1"/>
    <property type="molecule type" value="Genomic_DNA"/>
</dbReference>
<keyword evidence="3" id="KW-1185">Reference proteome</keyword>
<evidence type="ECO:0000256" key="1">
    <source>
        <dbReference type="SAM" id="MobiDB-lite"/>
    </source>
</evidence>
<protein>
    <submittedName>
        <fullName evidence="2">Uncharacterized protein</fullName>
    </submittedName>
</protein>